<evidence type="ECO:0000256" key="2">
    <source>
        <dbReference type="SAM" id="Phobius"/>
    </source>
</evidence>
<feature type="compositionally biased region" description="Pro residues" evidence="1">
    <location>
        <begin position="620"/>
        <end position="631"/>
    </location>
</feature>
<keyword evidence="4" id="KW-1185">Reference proteome</keyword>
<keyword evidence="2" id="KW-0472">Membrane</keyword>
<feature type="transmembrane region" description="Helical" evidence="2">
    <location>
        <begin position="338"/>
        <end position="357"/>
    </location>
</feature>
<feature type="transmembrane region" description="Helical" evidence="2">
    <location>
        <begin position="407"/>
        <end position="427"/>
    </location>
</feature>
<feature type="region of interest" description="Disordered" evidence="1">
    <location>
        <begin position="551"/>
        <end position="650"/>
    </location>
</feature>
<feature type="transmembrane region" description="Helical" evidence="2">
    <location>
        <begin position="205"/>
        <end position="224"/>
    </location>
</feature>
<evidence type="ECO:0000256" key="1">
    <source>
        <dbReference type="SAM" id="MobiDB-lite"/>
    </source>
</evidence>
<evidence type="ECO:0000313" key="3">
    <source>
        <dbReference type="EMBL" id="MFC3849583.1"/>
    </source>
</evidence>
<protein>
    <submittedName>
        <fullName evidence="3">DUF2339 domain-containing protein</fullName>
    </submittedName>
</protein>
<reference evidence="4" key="1">
    <citation type="journal article" date="2019" name="Int. J. Syst. Evol. Microbiol.">
        <title>The Global Catalogue of Microorganisms (GCM) 10K type strain sequencing project: providing services to taxonomists for standard genome sequencing and annotation.</title>
        <authorList>
            <consortium name="The Broad Institute Genomics Platform"/>
            <consortium name="The Broad Institute Genome Sequencing Center for Infectious Disease"/>
            <person name="Wu L."/>
            <person name="Ma J."/>
        </authorList>
    </citation>
    <scope>NUCLEOTIDE SEQUENCE [LARGE SCALE GENOMIC DNA]</scope>
    <source>
        <strain evidence="4">CCUG 53252</strain>
    </source>
</reference>
<dbReference type="Proteomes" id="UP001595751">
    <property type="component" value="Unassembled WGS sequence"/>
</dbReference>
<feature type="transmembrane region" description="Helical" evidence="2">
    <location>
        <begin position="464"/>
        <end position="482"/>
    </location>
</feature>
<sequence length="650" mass="67966">MQLAAREHPWWEDEKIVLRITAAVGALITISGVILLLAFAIQSGLLGPLGRVILAYGLAVALAVVAVVVHRKNPGNAGVTAAGSAATITAHITTSVLVNILEWWPNWLGTLVVLAVMGIAYAGARWWNSVAFHMIAFVISYFTVCTTVWPKSSDDFDVIAAILIAPVAAAWAWRDRPQRPMVSLTAAALYLIGSVTVLNAADPDWLAVAAFIVAGIAIAVPEFLDDSAAGSHETESGESAPREVWVPGASLNTEELKNRGLQTLYALIWPTPLMLTAIGPGEKFSPFVALFLGLAIGGAGFGPWKPLTDPRMSSLRWAGFFTAAVPALQLSVTDPHSTWTRLPALLVAAAITWIFVFRPTVLGKRLLPLWIAVALLGNMPALILTMFSPSYLVEHQFRLDVLDAPNVPLSALLIGVIALGLIAILVANRGEAGRYEKSAALIGLLLTAVPVIIVLTSAGMRFSLAHMLLSIGWMIAAAWMMLAPKRLNIDANMAASLVIAGVAVLKLVFYDMQAMSGLTRVSAFLLCGLVLLGMVVARNLRDQKADRVASAAAPGKGTEPGNVFGTGSPGTDGPRADATVGGAPRSDATGAGSHGAGAGRYDGTAATPSEAGAKDSGAPGPEPDPWAAPPSDPERGRDTDDGWGTPPGSG</sequence>
<keyword evidence="2" id="KW-0812">Transmembrane</keyword>
<feature type="transmembrane region" description="Helical" evidence="2">
    <location>
        <begin position="494"/>
        <end position="512"/>
    </location>
</feature>
<feature type="transmembrane region" description="Helical" evidence="2">
    <location>
        <begin position="156"/>
        <end position="173"/>
    </location>
</feature>
<keyword evidence="2" id="KW-1133">Transmembrane helix</keyword>
<proteinExistence type="predicted"/>
<feature type="transmembrane region" description="Helical" evidence="2">
    <location>
        <begin position="180"/>
        <end position="199"/>
    </location>
</feature>
<feature type="transmembrane region" description="Helical" evidence="2">
    <location>
        <begin position="81"/>
        <end position="101"/>
    </location>
</feature>
<gene>
    <name evidence="3" type="ORF">ACFORJ_05335</name>
</gene>
<feature type="transmembrane region" description="Helical" evidence="2">
    <location>
        <begin position="53"/>
        <end position="69"/>
    </location>
</feature>
<feature type="transmembrane region" description="Helical" evidence="2">
    <location>
        <begin position="107"/>
        <end position="124"/>
    </location>
</feature>
<dbReference type="EMBL" id="JBHRZN010000002">
    <property type="protein sequence ID" value="MFC3849583.1"/>
    <property type="molecule type" value="Genomic_DNA"/>
</dbReference>
<organism evidence="3 4">
    <name type="scientific">Corynebacterium hansenii</name>
    <dbReference type="NCBI Taxonomy" id="394964"/>
    <lineage>
        <taxon>Bacteria</taxon>
        <taxon>Bacillati</taxon>
        <taxon>Actinomycetota</taxon>
        <taxon>Actinomycetes</taxon>
        <taxon>Mycobacteriales</taxon>
        <taxon>Corynebacteriaceae</taxon>
        <taxon>Corynebacterium</taxon>
    </lineage>
</organism>
<feature type="transmembrane region" description="Helical" evidence="2">
    <location>
        <begin position="369"/>
        <end position="387"/>
    </location>
</feature>
<feature type="transmembrane region" description="Helical" evidence="2">
    <location>
        <begin position="439"/>
        <end position="458"/>
    </location>
</feature>
<name>A0ABV7ZPA2_9CORY</name>
<evidence type="ECO:0000313" key="4">
    <source>
        <dbReference type="Proteomes" id="UP001595751"/>
    </source>
</evidence>
<feature type="transmembrane region" description="Helical" evidence="2">
    <location>
        <begin position="131"/>
        <end position="150"/>
    </location>
</feature>
<dbReference type="RefSeq" id="WP_290288276.1">
    <property type="nucleotide sequence ID" value="NZ_CP047211.1"/>
</dbReference>
<comment type="caution">
    <text evidence="3">The sequence shown here is derived from an EMBL/GenBank/DDBJ whole genome shotgun (WGS) entry which is preliminary data.</text>
</comment>
<accession>A0ABV7ZPA2</accession>
<feature type="transmembrane region" description="Helical" evidence="2">
    <location>
        <begin position="16"/>
        <end position="41"/>
    </location>
</feature>
<feature type="transmembrane region" description="Helical" evidence="2">
    <location>
        <begin position="284"/>
        <end position="302"/>
    </location>
</feature>
<feature type="transmembrane region" description="Helical" evidence="2">
    <location>
        <begin position="518"/>
        <end position="537"/>
    </location>
</feature>